<gene>
    <name evidence="2" type="ORF">EYF80_014326</name>
</gene>
<keyword evidence="1" id="KW-0812">Transmembrane</keyword>
<organism evidence="2 3">
    <name type="scientific">Liparis tanakae</name>
    <name type="common">Tanaka's snailfish</name>
    <dbReference type="NCBI Taxonomy" id="230148"/>
    <lineage>
        <taxon>Eukaryota</taxon>
        <taxon>Metazoa</taxon>
        <taxon>Chordata</taxon>
        <taxon>Craniata</taxon>
        <taxon>Vertebrata</taxon>
        <taxon>Euteleostomi</taxon>
        <taxon>Actinopterygii</taxon>
        <taxon>Neopterygii</taxon>
        <taxon>Teleostei</taxon>
        <taxon>Neoteleostei</taxon>
        <taxon>Acanthomorphata</taxon>
        <taxon>Eupercaria</taxon>
        <taxon>Perciformes</taxon>
        <taxon>Cottioidei</taxon>
        <taxon>Cottales</taxon>
        <taxon>Liparidae</taxon>
        <taxon>Liparis</taxon>
    </lineage>
</organism>
<dbReference type="EMBL" id="SRLO01000103">
    <property type="protein sequence ID" value="TNN75514.1"/>
    <property type="molecule type" value="Genomic_DNA"/>
</dbReference>
<name>A0A4Z2IDP3_9TELE</name>
<keyword evidence="1" id="KW-1133">Transmembrane helix</keyword>
<keyword evidence="1" id="KW-0472">Membrane</keyword>
<reference evidence="2 3" key="1">
    <citation type="submission" date="2019-03" db="EMBL/GenBank/DDBJ databases">
        <title>First draft genome of Liparis tanakae, snailfish: a comprehensive survey of snailfish specific genes.</title>
        <authorList>
            <person name="Kim W."/>
            <person name="Song I."/>
            <person name="Jeong J.-H."/>
            <person name="Kim D."/>
            <person name="Kim S."/>
            <person name="Ryu S."/>
            <person name="Song J.Y."/>
            <person name="Lee S.K."/>
        </authorList>
    </citation>
    <scope>NUCLEOTIDE SEQUENCE [LARGE SCALE GENOMIC DNA]</scope>
    <source>
        <tissue evidence="2">Muscle</tissue>
    </source>
</reference>
<comment type="caution">
    <text evidence="2">The sequence shown here is derived from an EMBL/GenBank/DDBJ whole genome shotgun (WGS) entry which is preliminary data.</text>
</comment>
<dbReference type="Proteomes" id="UP000314294">
    <property type="component" value="Unassembled WGS sequence"/>
</dbReference>
<evidence type="ECO:0000313" key="2">
    <source>
        <dbReference type="EMBL" id="TNN75514.1"/>
    </source>
</evidence>
<keyword evidence="3" id="KW-1185">Reference proteome</keyword>
<feature type="transmembrane region" description="Helical" evidence="1">
    <location>
        <begin position="88"/>
        <end position="105"/>
    </location>
</feature>
<evidence type="ECO:0000313" key="3">
    <source>
        <dbReference type="Proteomes" id="UP000314294"/>
    </source>
</evidence>
<proteinExistence type="predicted"/>
<dbReference type="AlphaFoldDB" id="A0A4Z2IDP3"/>
<accession>A0A4Z2IDP3</accession>
<sequence>MNTLKRRSGGSGVSHLVSPQSRLVRLSITSKAAKDGRRAPGQTPHIAEALAELEVALALGALDELLELVGAALLLLRGLLLVHGLRLLLVHGIWLLLVHGLRLLLVRLLKKTQGLAGSEDPPPKPPVIAWPRVCPTAEPTATPAAVVAIWANMPGCLGAAAAGAAMADGGACIGAGA</sequence>
<evidence type="ECO:0000256" key="1">
    <source>
        <dbReference type="SAM" id="Phobius"/>
    </source>
</evidence>
<protein>
    <submittedName>
        <fullName evidence="2">Uncharacterized protein</fullName>
    </submittedName>
</protein>